<organism evidence="1 2">
    <name type="scientific">Paraglomus occultum</name>
    <dbReference type="NCBI Taxonomy" id="144539"/>
    <lineage>
        <taxon>Eukaryota</taxon>
        <taxon>Fungi</taxon>
        <taxon>Fungi incertae sedis</taxon>
        <taxon>Mucoromycota</taxon>
        <taxon>Glomeromycotina</taxon>
        <taxon>Glomeromycetes</taxon>
        <taxon>Paraglomerales</taxon>
        <taxon>Paraglomeraceae</taxon>
        <taxon>Paraglomus</taxon>
    </lineage>
</organism>
<sequence>MSADAKQEREIAVKAVLRSKVTIIFTNTLYRRKQASFVRESQAEHNDYYAKLHNNNLENDRELGEIAKKILNAFEMEKKVFRCYQLLEENPKFGRGENAVRSASLSLGHLNIFGKTLSRYANAQEVTTNRRRKLSTQQELQEFYEEFDTKRTGMFCLILSHLPPLQICYH</sequence>
<dbReference type="OrthoDB" id="2413891at2759"/>
<comment type="caution">
    <text evidence="1">The sequence shown here is derived from an EMBL/GenBank/DDBJ whole genome shotgun (WGS) entry which is preliminary data.</text>
</comment>
<dbReference type="AlphaFoldDB" id="A0A9N8WEW6"/>
<keyword evidence="2" id="KW-1185">Reference proteome</keyword>
<gene>
    <name evidence="1" type="ORF">POCULU_LOCUS1548</name>
</gene>
<proteinExistence type="predicted"/>
<dbReference type="EMBL" id="CAJVPJ010000119">
    <property type="protein sequence ID" value="CAG8481015.1"/>
    <property type="molecule type" value="Genomic_DNA"/>
</dbReference>
<name>A0A9N8WEW6_9GLOM</name>
<protein>
    <submittedName>
        <fullName evidence="1">7601_t:CDS:1</fullName>
    </submittedName>
</protein>
<reference evidence="1" key="1">
    <citation type="submission" date="2021-06" db="EMBL/GenBank/DDBJ databases">
        <authorList>
            <person name="Kallberg Y."/>
            <person name="Tangrot J."/>
            <person name="Rosling A."/>
        </authorList>
    </citation>
    <scope>NUCLEOTIDE SEQUENCE</scope>
    <source>
        <strain evidence="1">IA702</strain>
    </source>
</reference>
<evidence type="ECO:0000313" key="1">
    <source>
        <dbReference type="EMBL" id="CAG8481015.1"/>
    </source>
</evidence>
<accession>A0A9N8WEW6</accession>
<evidence type="ECO:0000313" key="2">
    <source>
        <dbReference type="Proteomes" id="UP000789572"/>
    </source>
</evidence>
<dbReference type="Proteomes" id="UP000789572">
    <property type="component" value="Unassembled WGS sequence"/>
</dbReference>